<evidence type="ECO:0000313" key="2">
    <source>
        <dbReference type="Proteomes" id="UP001501475"/>
    </source>
</evidence>
<accession>A0ABN2KSC7</accession>
<proteinExistence type="predicted"/>
<dbReference type="Proteomes" id="UP001501475">
    <property type="component" value="Unassembled WGS sequence"/>
</dbReference>
<organism evidence="1 2">
    <name type="scientific">Nostocoides vanveenii</name>
    <dbReference type="NCBI Taxonomy" id="330835"/>
    <lineage>
        <taxon>Bacteria</taxon>
        <taxon>Bacillati</taxon>
        <taxon>Actinomycetota</taxon>
        <taxon>Actinomycetes</taxon>
        <taxon>Micrococcales</taxon>
        <taxon>Intrasporangiaceae</taxon>
        <taxon>Nostocoides</taxon>
    </lineage>
</organism>
<dbReference type="RefSeq" id="WP_344066256.1">
    <property type="nucleotide sequence ID" value="NZ_BAAAPN010000051.1"/>
</dbReference>
<dbReference type="EMBL" id="BAAAPN010000051">
    <property type="protein sequence ID" value="GAA1762919.1"/>
    <property type="molecule type" value="Genomic_DNA"/>
</dbReference>
<gene>
    <name evidence="1" type="ORF">GCM10009810_22800</name>
</gene>
<sequence length="334" mass="34634">MTAAQADIAADLAPAAPAATTAAAGSKAGYVATIENVVLWLVSPTGVNTRVTAAPDSDLHLADVSRNGTRFLFTAPINDESTRIATYDSLKGAWSSFTTSTVDTDIIQARFTAPSAASIWLGRQRPDGQAPFTERRSVSGALELSVPGASSVLPAPDGLTFATDEGGGRIRVRANATGALVRTLPAVTGRRCTPLPNWDAARLTAICWNDAAMRMDVYRFAWAGGAPSALTRANAPFGFDGAWRPSKGIVASDAVQGTGDGIGFAPRPGSYTPIKASFATWGMAHVQTAIGSKVYVMGTPSPDPTLSAMYAYDLGTGKTLLLGSNASVVVDPLR</sequence>
<evidence type="ECO:0000313" key="1">
    <source>
        <dbReference type="EMBL" id="GAA1762919.1"/>
    </source>
</evidence>
<protein>
    <submittedName>
        <fullName evidence="1">Uncharacterized protein</fullName>
    </submittedName>
</protein>
<comment type="caution">
    <text evidence="1">The sequence shown here is derived from an EMBL/GenBank/DDBJ whole genome shotgun (WGS) entry which is preliminary data.</text>
</comment>
<name>A0ABN2KSC7_9MICO</name>
<dbReference type="SUPFAM" id="SSF82171">
    <property type="entry name" value="DPP6 N-terminal domain-like"/>
    <property type="match status" value="1"/>
</dbReference>
<keyword evidence="2" id="KW-1185">Reference proteome</keyword>
<reference evidence="1 2" key="1">
    <citation type="journal article" date="2019" name="Int. J. Syst. Evol. Microbiol.">
        <title>The Global Catalogue of Microorganisms (GCM) 10K type strain sequencing project: providing services to taxonomists for standard genome sequencing and annotation.</title>
        <authorList>
            <consortium name="The Broad Institute Genomics Platform"/>
            <consortium name="The Broad Institute Genome Sequencing Center for Infectious Disease"/>
            <person name="Wu L."/>
            <person name="Ma J."/>
        </authorList>
    </citation>
    <scope>NUCLEOTIDE SEQUENCE [LARGE SCALE GENOMIC DNA]</scope>
    <source>
        <strain evidence="1 2">JCM 15591</strain>
    </source>
</reference>